<feature type="region of interest" description="Disordered" evidence="3">
    <location>
        <begin position="961"/>
        <end position="980"/>
    </location>
</feature>
<dbReference type="Pfam" id="PF00806">
    <property type="entry name" value="PUF"/>
    <property type="match status" value="7"/>
</dbReference>
<dbReference type="InterPro" id="IPR011989">
    <property type="entry name" value="ARM-like"/>
</dbReference>
<feature type="domain" description="PUM-HD" evidence="4">
    <location>
        <begin position="612"/>
        <end position="951"/>
    </location>
</feature>
<feature type="compositionally biased region" description="Basic and acidic residues" evidence="3">
    <location>
        <begin position="1"/>
        <end position="11"/>
    </location>
</feature>
<dbReference type="SMART" id="SM00025">
    <property type="entry name" value="Pumilio"/>
    <property type="match status" value="8"/>
</dbReference>
<dbReference type="InterPro" id="IPR033712">
    <property type="entry name" value="Pumilio_RNA-bd"/>
</dbReference>
<feature type="repeat" description="Pumilio" evidence="2">
    <location>
        <begin position="742"/>
        <end position="777"/>
    </location>
</feature>
<feature type="region of interest" description="Disordered" evidence="3">
    <location>
        <begin position="1011"/>
        <end position="1030"/>
    </location>
</feature>
<evidence type="ECO:0000259" key="4">
    <source>
        <dbReference type="PROSITE" id="PS50303"/>
    </source>
</evidence>
<organism evidence="5 6">
    <name type="scientific">Plasmodium yoelii 17X</name>
    <dbReference type="NCBI Taxonomy" id="1323249"/>
    <lineage>
        <taxon>Eukaryota</taxon>
        <taxon>Sar</taxon>
        <taxon>Alveolata</taxon>
        <taxon>Apicomplexa</taxon>
        <taxon>Aconoidasida</taxon>
        <taxon>Haemosporida</taxon>
        <taxon>Plasmodiidae</taxon>
        <taxon>Plasmodium</taxon>
        <taxon>Plasmodium (Vinckeia)</taxon>
    </lineage>
</organism>
<evidence type="ECO:0000313" key="5">
    <source>
        <dbReference type="EMBL" id="ETB62394.1"/>
    </source>
</evidence>
<dbReference type="GO" id="GO:0010608">
    <property type="term" value="P:post-transcriptional regulation of gene expression"/>
    <property type="evidence" value="ECO:0007669"/>
    <property type="project" value="TreeGrafter"/>
</dbReference>
<sequence>MENINEKREASPELSPDNLACENGIENKTDKDINDTINFEITEKMKNIHDVNKETFKSSNFESNTESCNSSEDKCSNNDTSNSMNKTKKIPDDEFLAKTDEISNKKKKPKNTSINKIADSNINTKIMNPIDIIPPNYKVALPNISNYTQLYQINIPYMNTNNMHNLPNISLNNNSMNYNLQNYMTSSYKKYNNKYILNKDVINNNITPIMHCPPNGVNTMDAMSTINYNKNNLSNYFDSADRINDNNSTHLQGTLNNIYSNYNDPNMFLNNEHYIIPYKYTNYCCPTYMPPCTVVNYMNDLQNNKPYCQDNTLHDSNNRLNNNINIINSNIINSKIGKEPMGENFGNMENNRNCDNETNTIAVENCNNIGLINYEENWLYPNFNRFIFAPKLQFNKEIYQFPGMGNEPNCINRDDSNIILEKKKEIEYNNTNIPKRMNSTSSMNCGKNVENNENMIRNIDNINTINKMPDSILNKYNNMINYNDNINTGSIYNIRGNNEMYNYLNNICNKTYNIRMYPMNDNSQNPINNYQQNMAYYNIINSNFYTSHQKNYFCNQFMNNYPGVPLPCVDIYNAESIGYSVNQSYSYLANEPMINEKIRKKKEYKHSHKNFNDKTLLSKKSNISNDDYLDLTTISGNVYKIAKDQSKCRTLQKILDKKNQSCIDEIYNEALEHIIELMMDPFGNYLCQKLIEVCTPEQIEKIIDKSSDELINASISVHGTRTVQKLIEMIKTPSQIRKITNSLKNSIIILIKDINGNHVVQKCLVTLSSTQCNFIYDEILKNFVEVSTHRHGCCVIQRCIDSANEAQKELLINKISSNCLELVQDAFGNYVVQYILNMGNEKVNFEIIEKLLKDIEKHAVQKFSSNVIEKCLIIGTTKCRKMMINGLLKKGKNILKNVILDKYGNYVIQRALSVAPEPELTKLVEGIKPYIKELRNINSGKRIAWKLAKKHPVLNIDINNNYKSGNSSKHSDSKDNIHQMKNDNNLTQNIHEFNSESISCSENYPNNINENHINKGYNKKKCKNKNNSLNNKKQYSKHKKCIISEQSDTSKEITQKDDLNYYKKNILESYQNSENTTNNCEYNDEYIIPDGHTNIFHETEYDKLGRTKEKYNSTENISEYNTQDTDKHSEQSITQMEFQNVKHRNNIDIDDINSIDKNNNEQNRKNTKLGESNFQHYDYNENFRGKNDILNNNLISICQDDDDDNGDDNGDDNDDDNDDDNGDDNSANQHKVNNNGSLEEETATNIDKEIIN</sequence>
<dbReference type="Proteomes" id="UP000018538">
    <property type="component" value="Unassembled WGS sequence"/>
</dbReference>
<protein>
    <recommendedName>
        <fullName evidence="4">PUM-HD domain-containing protein</fullName>
    </recommendedName>
</protein>
<dbReference type="InterPro" id="IPR033133">
    <property type="entry name" value="PUM-HD"/>
</dbReference>
<gene>
    <name evidence="5" type="ORF">YYC_00976</name>
</gene>
<feature type="repeat" description="Pumilio" evidence="2">
    <location>
        <begin position="886"/>
        <end position="925"/>
    </location>
</feature>
<feature type="compositionally biased region" description="Basic and acidic residues" evidence="3">
    <location>
        <begin position="969"/>
        <end position="980"/>
    </location>
</feature>
<dbReference type="SUPFAM" id="SSF48371">
    <property type="entry name" value="ARM repeat"/>
    <property type="match status" value="1"/>
</dbReference>
<keyword evidence="1" id="KW-0677">Repeat</keyword>
<dbReference type="OrthoDB" id="668540at2759"/>
<evidence type="ECO:0000313" key="6">
    <source>
        <dbReference type="Proteomes" id="UP000018538"/>
    </source>
</evidence>
<feature type="compositionally biased region" description="Polar residues" evidence="3">
    <location>
        <begin position="1226"/>
        <end position="1237"/>
    </location>
</feature>
<feature type="compositionally biased region" description="Acidic residues" evidence="3">
    <location>
        <begin position="1200"/>
        <end position="1223"/>
    </location>
</feature>
<evidence type="ECO:0000256" key="1">
    <source>
        <dbReference type="ARBA" id="ARBA00022737"/>
    </source>
</evidence>
<feature type="region of interest" description="Disordered" evidence="3">
    <location>
        <begin position="59"/>
        <end position="88"/>
    </location>
</feature>
<proteinExistence type="predicted"/>
<reference evidence="5 6" key="1">
    <citation type="submission" date="2013-11" db="EMBL/GenBank/DDBJ databases">
        <title>The Genome Sequence of Plasmodium yoelii 17X.</title>
        <authorList>
            <consortium name="The Broad Institute Genomics Platform"/>
            <consortium name="The Broad Institute Genome Sequencing Center for Infectious Disease"/>
            <person name="Neafsey D."/>
            <person name="Adams J."/>
            <person name="Walker B."/>
            <person name="Young S.K."/>
            <person name="Zeng Q."/>
            <person name="Gargeya S."/>
            <person name="Fitzgerald M."/>
            <person name="Haas B."/>
            <person name="Abouelleil A."/>
            <person name="Alvarado L."/>
            <person name="Chapman S.B."/>
            <person name="Gainer-Dewar J."/>
            <person name="Goldberg J."/>
            <person name="Griggs A."/>
            <person name="Gujja S."/>
            <person name="Hansen M."/>
            <person name="Howarth C."/>
            <person name="Imamovic A."/>
            <person name="Ireland A."/>
            <person name="Larimer J."/>
            <person name="McCowan C."/>
            <person name="Murphy C."/>
            <person name="Pearson M."/>
            <person name="Poon T.W."/>
            <person name="Priest M."/>
            <person name="Roberts A."/>
            <person name="Saif S."/>
            <person name="Shea T."/>
            <person name="Sykes S."/>
            <person name="Wortman J."/>
            <person name="Nusbaum C."/>
            <person name="Birren B."/>
        </authorList>
    </citation>
    <scope>NUCLEOTIDE SEQUENCE [LARGE SCALE GENOMIC DNA]</scope>
    <source>
        <strain evidence="5 6">17X</strain>
    </source>
</reference>
<feature type="repeat" description="Pumilio" evidence="2">
    <location>
        <begin position="778"/>
        <end position="813"/>
    </location>
</feature>
<dbReference type="PANTHER" id="PTHR12537:SF13">
    <property type="entry name" value="PUMILIO HOMOLOGY DOMAIN FAMILY MEMBER 4"/>
    <property type="match status" value="1"/>
</dbReference>
<feature type="compositionally biased region" description="Polar residues" evidence="3">
    <location>
        <begin position="59"/>
        <end position="70"/>
    </location>
</feature>
<dbReference type="CDD" id="cd07920">
    <property type="entry name" value="Pumilio"/>
    <property type="match status" value="1"/>
</dbReference>
<name>V7PSB8_PLAYE</name>
<feature type="region of interest" description="Disordered" evidence="3">
    <location>
        <begin position="1"/>
        <end position="33"/>
    </location>
</feature>
<feature type="region of interest" description="Disordered" evidence="3">
    <location>
        <begin position="1200"/>
        <end position="1252"/>
    </location>
</feature>
<dbReference type="PANTHER" id="PTHR12537">
    <property type="entry name" value="RNA BINDING PROTEIN PUMILIO-RELATED"/>
    <property type="match status" value="1"/>
</dbReference>
<accession>V7PSB8</accession>
<dbReference type="GO" id="GO:0003729">
    <property type="term" value="F:mRNA binding"/>
    <property type="evidence" value="ECO:0007669"/>
    <property type="project" value="TreeGrafter"/>
</dbReference>
<evidence type="ECO:0000256" key="3">
    <source>
        <dbReference type="SAM" id="MobiDB-lite"/>
    </source>
</evidence>
<dbReference type="EMBL" id="KI635731">
    <property type="protein sequence ID" value="ETB62394.1"/>
    <property type="molecule type" value="Genomic_DNA"/>
</dbReference>
<dbReference type="Gene3D" id="1.25.10.10">
    <property type="entry name" value="Leucine-rich Repeat Variant"/>
    <property type="match status" value="1"/>
</dbReference>
<dbReference type="InterPro" id="IPR001313">
    <property type="entry name" value="Pumilio_RNA-bd_rpt"/>
</dbReference>
<dbReference type="PROSITE" id="PS50303">
    <property type="entry name" value="PUM_HD"/>
    <property type="match status" value="1"/>
</dbReference>
<dbReference type="FunFam" id="1.25.10.10:FF:000237">
    <property type="entry name" value="Pumilio homolog 9"/>
    <property type="match status" value="1"/>
</dbReference>
<evidence type="ECO:0000256" key="2">
    <source>
        <dbReference type="PROSITE-ProRule" id="PRU00317"/>
    </source>
</evidence>
<keyword evidence="6" id="KW-1185">Reference proteome</keyword>
<feature type="repeat" description="Pumilio" evidence="2">
    <location>
        <begin position="633"/>
        <end position="668"/>
    </location>
</feature>
<feature type="repeat" description="Pumilio" evidence="2">
    <location>
        <begin position="669"/>
        <end position="704"/>
    </location>
</feature>
<dbReference type="PROSITE" id="PS50302">
    <property type="entry name" value="PUM"/>
    <property type="match status" value="6"/>
</dbReference>
<dbReference type="GO" id="GO:0005737">
    <property type="term" value="C:cytoplasm"/>
    <property type="evidence" value="ECO:0007669"/>
    <property type="project" value="TreeGrafter"/>
</dbReference>
<dbReference type="AlphaFoldDB" id="V7PSB8"/>
<feature type="repeat" description="Pumilio" evidence="2">
    <location>
        <begin position="814"/>
        <end position="849"/>
    </location>
</feature>
<dbReference type="InterPro" id="IPR016024">
    <property type="entry name" value="ARM-type_fold"/>
</dbReference>